<organism evidence="7">
    <name type="scientific">Rathayibacter sp. FH 236</name>
    <dbReference type="NCBI Taxonomy" id="2615183"/>
    <lineage>
        <taxon>Bacteria</taxon>
        <taxon>Bacillati</taxon>
        <taxon>Actinomycetota</taxon>
        <taxon>Actinomycetes</taxon>
        <taxon>Micrococcales</taxon>
        <taxon>Microbacteriaceae</taxon>
        <taxon>Rathayibacter</taxon>
    </lineage>
</organism>
<evidence type="ECO:0000256" key="4">
    <source>
        <dbReference type="ARBA" id="ARBA00023136"/>
    </source>
</evidence>
<gene>
    <name evidence="7" type="primary">tunJ</name>
</gene>
<comment type="subcellular location">
    <subcellularLocation>
        <location evidence="1">Membrane</location>
        <topology evidence="1">Multi-pass membrane protein</topology>
    </subcellularLocation>
</comment>
<proteinExistence type="predicted"/>
<sequence>MFIVTISPDLIPRRGPNWLSSVFGLTVLQLSNWRWSWPQMLLTGMLAPIVSAGALGLFSRTAGGNASMYVVSGSITLALLFETQGRVATNFAFMRAVGSFDYLASFPIKKGALVAASMCAFTLLAIPAVTVTTIAASLLLRLPLHVSPMIVPAVLICLVPFVAIGAVIGAHGRSLEEVSSISVAFTLLSAALGPVAISPDLLPAPLVAIGTINPAVYASVLIRSCLFGDYSFQTFVAAIVMIVVATASIVLVRFSLPWRK</sequence>
<evidence type="ECO:0000259" key="6">
    <source>
        <dbReference type="Pfam" id="PF01061"/>
    </source>
</evidence>
<evidence type="ECO:0000256" key="2">
    <source>
        <dbReference type="ARBA" id="ARBA00022692"/>
    </source>
</evidence>
<dbReference type="InterPro" id="IPR051784">
    <property type="entry name" value="Nod_factor_ABC_transporter"/>
</dbReference>
<dbReference type="AlphaFoldDB" id="A0A5J6SKF5"/>
<feature type="transmembrane region" description="Helical" evidence="5">
    <location>
        <begin position="180"/>
        <end position="197"/>
    </location>
</feature>
<dbReference type="Pfam" id="PF01061">
    <property type="entry name" value="ABC2_membrane"/>
    <property type="match status" value="1"/>
</dbReference>
<feature type="transmembrane region" description="Helical" evidence="5">
    <location>
        <begin position="234"/>
        <end position="256"/>
    </location>
</feature>
<feature type="transmembrane region" description="Helical" evidence="5">
    <location>
        <begin position="112"/>
        <end position="140"/>
    </location>
</feature>
<name>A0A5J6SKF5_9MICO</name>
<evidence type="ECO:0000256" key="5">
    <source>
        <dbReference type="SAM" id="Phobius"/>
    </source>
</evidence>
<dbReference type="PANTHER" id="PTHR43229">
    <property type="entry name" value="NODULATION PROTEIN J"/>
    <property type="match status" value="1"/>
</dbReference>
<dbReference type="InterPro" id="IPR013525">
    <property type="entry name" value="ABC2_TM"/>
</dbReference>
<dbReference type="GO" id="GO:0016020">
    <property type="term" value="C:membrane"/>
    <property type="evidence" value="ECO:0007669"/>
    <property type="project" value="UniProtKB-SubCell"/>
</dbReference>
<feature type="transmembrane region" description="Helical" evidence="5">
    <location>
        <begin position="37"/>
        <end position="58"/>
    </location>
</feature>
<keyword evidence="2 5" id="KW-0812">Transmembrane</keyword>
<feature type="transmembrane region" description="Helical" evidence="5">
    <location>
        <begin position="146"/>
        <end position="168"/>
    </location>
</feature>
<dbReference type="PANTHER" id="PTHR43229:SF3">
    <property type="entry name" value="ABC-TYPE MULTIDRUG TRANSPORT SYSTEM, PERMEASE COMPONENT"/>
    <property type="match status" value="1"/>
</dbReference>
<reference evidence="7" key="1">
    <citation type="submission" date="2018-08" db="EMBL/GenBank/DDBJ databases">
        <title>Conservation of the tunicamycin-related biosynthetic gene cluster in the select agent Rathayibacter toxicus, and its identification in other Rathayibacter species.</title>
        <authorList>
            <person name="Tancos M.A."/>
            <person name="Sechler A.J."/>
            <person name="Davis E.W.Jr."/>
            <person name="Chang J.H."/>
            <person name="Rogers E.E."/>
        </authorList>
    </citation>
    <scope>NUCLEOTIDE SEQUENCE</scope>
    <source>
        <strain evidence="7">FH236</strain>
    </source>
</reference>
<accession>A0A5J6SKF5</accession>
<evidence type="ECO:0000256" key="3">
    <source>
        <dbReference type="ARBA" id="ARBA00022989"/>
    </source>
</evidence>
<dbReference type="EMBL" id="MH813485">
    <property type="protein sequence ID" value="QFF92393.1"/>
    <property type="molecule type" value="Genomic_DNA"/>
</dbReference>
<evidence type="ECO:0000256" key="1">
    <source>
        <dbReference type="ARBA" id="ARBA00004141"/>
    </source>
</evidence>
<feature type="domain" description="ABC-2 type transporter transmembrane" evidence="6">
    <location>
        <begin position="35"/>
        <end position="227"/>
    </location>
</feature>
<keyword evidence="4 5" id="KW-0472">Membrane</keyword>
<dbReference type="GO" id="GO:0140359">
    <property type="term" value="F:ABC-type transporter activity"/>
    <property type="evidence" value="ECO:0007669"/>
    <property type="project" value="InterPro"/>
</dbReference>
<protein>
    <submittedName>
        <fullName evidence="7">ABC-type multidrug transport system permease</fullName>
    </submittedName>
</protein>
<evidence type="ECO:0000313" key="7">
    <source>
        <dbReference type="EMBL" id="QFF92393.1"/>
    </source>
</evidence>
<keyword evidence="3 5" id="KW-1133">Transmembrane helix</keyword>